<keyword evidence="3" id="KW-0472">Membrane</keyword>
<dbReference type="Proteomes" id="UP000184514">
    <property type="component" value="Unassembled WGS sequence"/>
</dbReference>
<dbReference type="PANTHER" id="PTHR47870">
    <property type="entry name" value="CYTOCHROME C-TYPE BIOGENESIS PROTEIN CCMH"/>
    <property type="match status" value="1"/>
</dbReference>
<dbReference type="AlphaFoldDB" id="A0A1L9NRS3"/>
<name>A0A1L9NRS3_9RHOB</name>
<dbReference type="GO" id="GO:0005886">
    <property type="term" value="C:plasma membrane"/>
    <property type="evidence" value="ECO:0007669"/>
    <property type="project" value="TreeGrafter"/>
</dbReference>
<dbReference type="Gene3D" id="1.25.40.10">
    <property type="entry name" value="Tetratricopeptide repeat domain"/>
    <property type="match status" value="1"/>
</dbReference>
<comment type="subcellular location">
    <subcellularLocation>
        <location evidence="1">Cell envelope</location>
    </subcellularLocation>
</comment>
<protein>
    <recommendedName>
        <fullName evidence="6">Cytochrome c-type biogenesis protein CcmH</fullName>
    </recommendedName>
</protein>
<keyword evidence="3" id="KW-0812">Transmembrane</keyword>
<reference evidence="4 5" key="1">
    <citation type="submission" date="2016-10" db="EMBL/GenBank/DDBJ databases">
        <title>Genome sequence of Planktotalea frisia SH6-1.</title>
        <authorList>
            <person name="Poehlein A."/>
            <person name="Bakenhus I."/>
            <person name="Voget S."/>
            <person name="Brinkhoff T."/>
            <person name="Simon M."/>
        </authorList>
    </citation>
    <scope>NUCLEOTIDE SEQUENCE [LARGE SCALE GENOMIC DNA]</scope>
    <source>
        <strain evidence="4 5">SH6-1</strain>
    </source>
</reference>
<dbReference type="NCBIfam" id="TIGR03142">
    <property type="entry name" value="cytochro_ccmI"/>
    <property type="match status" value="1"/>
</dbReference>
<dbReference type="GO" id="GO:0017004">
    <property type="term" value="P:cytochrome complex assembly"/>
    <property type="evidence" value="ECO:0007669"/>
    <property type="project" value="UniProtKB-KW"/>
</dbReference>
<evidence type="ECO:0000256" key="2">
    <source>
        <dbReference type="ARBA" id="ARBA00022748"/>
    </source>
</evidence>
<evidence type="ECO:0000256" key="1">
    <source>
        <dbReference type="ARBA" id="ARBA00004196"/>
    </source>
</evidence>
<dbReference type="SUPFAM" id="SSF48452">
    <property type="entry name" value="TPR-like"/>
    <property type="match status" value="1"/>
</dbReference>
<accession>A0A1L9NRS3</accession>
<organism evidence="4 5">
    <name type="scientific">Planktotalea frisia</name>
    <dbReference type="NCBI Taxonomy" id="696762"/>
    <lineage>
        <taxon>Bacteria</taxon>
        <taxon>Pseudomonadati</taxon>
        <taxon>Pseudomonadota</taxon>
        <taxon>Alphaproteobacteria</taxon>
        <taxon>Rhodobacterales</taxon>
        <taxon>Paracoccaceae</taxon>
        <taxon>Planktotalea</taxon>
    </lineage>
</organism>
<proteinExistence type="predicted"/>
<evidence type="ECO:0000313" key="5">
    <source>
        <dbReference type="Proteomes" id="UP000184514"/>
    </source>
</evidence>
<keyword evidence="2" id="KW-0201">Cytochrome c-type biogenesis</keyword>
<evidence type="ECO:0000256" key="3">
    <source>
        <dbReference type="SAM" id="Phobius"/>
    </source>
</evidence>
<dbReference type="PANTHER" id="PTHR47870:SF1">
    <property type="entry name" value="CYTOCHROME C-TYPE BIOGENESIS PROTEIN CCMH"/>
    <property type="match status" value="1"/>
</dbReference>
<dbReference type="InterPro" id="IPR017560">
    <property type="entry name" value="Cyt_c_biogenesis_CcmI"/>
</dbReference>
<sequence length="410" mass="44621">MTFWLITFVLAAGACSLLAFALWRGHEGARPAAEFDLNVYRDQLSEVERDRARGVIDNDDAERLSNEISRRILAADKALQEDHADLRSPVAMRYGAIAVLGAVLVGGSFYLYRDLGAPGYGDLALATRIQAAKVARAERPSQETAEASLPAAGIDPNAPKSYIELIEKLREAVQQRPDDIEGAKLLALHEMRLGNAAAAHVAQADVIRLKDSDATAEDYATYADMLVIAAGGYVSPLAERALAMTLQKDPKNGVARYYSGLMMLQVGRPDVAFRAWATLLQESPDDAGWVPPIREQIEELAFRAGVEYELPPLRDASLTGPSAEDIQNAEELSEEDRQDMIRGMVSQLSDRLATEGGSPEEWARLISALSVLGDADQAALIWQNAKDVFGDRPDALAIVHETARRIGVTQ</sequence>
<keyword evidence="5" id="KW-1185">Reference proteome</keyword>
<dbReference type="OrthoDB" id="9815847at2"/>
<keyword evidence="3" id="KW-1133">Transmembrane helix</keyword>
<gene>
    <name evidence="4" type="ORF">PFRI_39140</name>
</gene>
<evidence type="ECO:0008006" key="6">
    <source>
        <dbReference type="Google" id="ProtNLM"/>
    </source>
</evidence>
<evidence type="ECO:0000313" key="4">
    <source>
        <dbReference type="EMBL" id="OJI91834.1"/>
    </source>
</evidence>
<dbReference type="RefSeq" id="WP_072632387.1">
    <property type="nucleotide sequence ID" value="NZ_MLCB01000214.1"/>
</dbReference>
<comment type="caution">
    <text evidence="4">The sequence shown here is derived from an EMBL/GenBank/DDBJ whole genome shotgun (WGS) entry which is preliminary data.</text>
</comment>
<dbReference type="InterPro" id="IPR011990">
    <property type="entry name" value="TPR-like_helical_dom_sf"/>
</dbReference>
<dbReference type="GO" id="GO:0030313">
    <property type="term" value="C:cell envelope"/>
    <property type="evidence" value="ECO:0007669"/>
    <property type="project" value="UniProtKB-SubCell"/>
</dbReference>
<feature type="transmembrane region" description="Helical" evidence="3">
    <location>
        <begin position="91"/>
        <end position="112"/>
    </location>
</feature>
<dbReference type="InterPro" id="IPR051263">
    <property type="entry name" value="C-type_cytochrome_biogenesis"/>
</dbReference>
<dbReference type="EMBL" id="MLCB01000214">
    <property type="protein sequence ID" value="OJI91834.1"/>
    <property type="molecule type" value="Genomic_DNA"/>
</dbReference>
<dbReference type="STRING" id="696762.PFRI_39140"/>